<dbReference type="InterPro" id="IPR004147">
    <property type="entry name" value="ABC1_dom"/>
</dbReference>
<keyword evidence="2" id="KW-0812">Transmembrane</keyword>
<evidence type="ECO:0000259" key="3">
    <source>
        <dbReference type="Pfam" id="PF03109"/>
    </source>
</evidence>
<dbReference type="PANTHER" id="PTHR45890:SF1">
    <property type="entry name" value="AARF DOMAIN CONTAINING KINASE 2"/>
    <property type="match status" value="1"/>
</dbReference>
<dbReference type="EMBL" id="JADGIZ020000035">
    <property type="protein sequence ID" value="KAL2914235.1"/>
    <property type="molecule type" value="Genomic_DNA"/>
</dbReference>
<dbReference type="Proteomes" id="UP001527925">
    <property type="component" value="Unassembled WGS sequence"/>
</dbReference>
<sequence>MAQSAVFTARTIVRFLVLAGLFGPVIVGFPVWYMTERAIINSDDPDAVPRLWWVRWLVWALETSGPTFIKLGQWASSRADLFPPYVCEALSRLQANVTPHSLEHTSRMIEDAFGATIEELFVRFDTTPIGCGAIAQVHYAELRSRQALVAHTDATGAAELGMPCAVKVLHPGVRDKILVDLAIMTFGARVITAIVRDAEWLSLPEEVGMFGSMMKAQLDLTNEARNLHIFKSNFRSWSSVGFPTPIEGMAAPNVLVENYLDALPMAKFLRLGGDGFDKRLAQIGLTTFLKMLILDNHVHADLHPGNMLVTFHKRVLRRTSIEDLEFVEHDRLEDLRNAQTREEWTKALRSLDEDDYVPFLYVIDTGLVSTLSQAHLRNFLDLFQAITEFNGNRISQLMISRSRTPWTVVDPDGFTDSMTGFIRHIKDQTFALKNIRVADILGFVLSTVRRHHVKIEGDFANVAVSIMLLEGMGRQLEPSMDLLKASVPFLRLAIASRLEGVVSNNEVTMWRALRKSAAEMVLGRWFGPQPARGGDGGAGDGDVDNDVELQNLEI</sequence>
<dbReference type="Pfam" id="PF03109">
    <property type="entry name" value="ABC1"/>
    <property type="match status" value="1"/>
</dbReference>
<dbReference type="SUPFAM" id="SSF56112">
    <property type="entry name" value="Protein kinase-like (PK-like)"/>
    <property type="match status" value="1"/>
</dbReference>
<reference evidence="4 5" key="1">
    <citation type="submission" date="2023-09" db="EMBL/GenBank/DDBJ databases">
        <title>Pangenome analysis of Batrachochytrium dendrobatidis and related Chytrids.</title>
        <authorList>
            <person name="Yacoub M.N."/>
            <person name="Stajich J.E."/>
            <person name="James T.Y."/>
        </authorList>
    </citation>
    <scope>NUCLEOTIDE SEQUENCE [LARGE SCALE GENOMIC DNA]</scope>
    <source>
        <strain evidence="4 5">JEL0888</strain>
    </source>
</reference>
<evidence type="ECO:0000313" key="5">
    <source>
        <dbReference type="Proteomes" id="UP001527925"/>
    </source>
</evidence>
<feature type="transmembrane region" description="Helical" evidence="2">
    <location>
        <begin position="12"/>
        <end position="33"/>
    </location>
</feature>
<name>A0ABR4N3Y1_9FUNG</name>
<comment type="caution">
    <text evidence="4">The sequence shown here is derived from an EMBL/GenBank/DDBJ whole genome shotgun (WGS) entry which is preliminary data.</text>
</comment>
<keyword evidence="2" id="KW-0472">Membrane</keyword>
<organism evidence="4 5">
    <name type="scientific">Polyrhizophydium stewartii</name>
    <dbReference type="NCBI Taxonomy" id="2732419"/>
    <lineage>
        <taxon>Eukaryota</taxon>
        <taxon>Fungi</taxon>
        <taxon>Fungi incertae sedis</taxon>
        <taxon>Chytridiomycota</taxon>
        <taxon>Chytridiomycota incertae sedis</taxon>
        <taxon>Chytridiomycetes</taxon>
        <taxon>Rhizophydiales</taxon>
        <taxon>Rhizophydiales incertae sedis</taxon>
        <taxon>Polyrhizophydium</taxon>
    </lineage>
</organism>
<evidence type="ECO:0000256" key="1">
    <source>
        <dbReference type="ARBA" id="ARBA00009670"/>
    </source>
</evidence>
<dbReference type="InterPro" id="IPR044095">
    <property type="entry name" value="ADCK2_dom"/>
</dbReference>
<protein>
    <recommendedName>
        <fullName evidence="3">ABC1 atypical kinase-like domain-containing protein</fullName>
    </recommendedName>
</protein>
<dbReference type="CDD" id="cd13971">
    <property type="entry name" value="ADCK2-like"/>
    <property type="match status" value="1"/>
</dbReference>
<dbReference type="PANTHER" id="PTHR45890">
    <property type="entry name" value="AARF DOMAIN CONTAINING KINASE 2 (PREDICTED)"/>
    <property type="match status" value="1"/>
</dbReference>
<comment type="similarity">
    <text evidence="1">Belongs to the protein kinase superfamily. ADCK protein kinase family.</text>
</comment>
<feature type="domain" description="ABC1 atypical kinase-like" evidence="3">
    <location>
        <begin position="92"/>
        <end position="396"/>
    </location>
</feature>
<keyword evidence="2" id="KW-1133">Transmembrane helix</keyword>
<accession>A0ABR4N3Y1</accession>
<keyword evidence="5" id="KW-1185">Reference proteome</keyword>
<evidence type="ECO:0000313" key="4">
    <source>
        <dbReference type="EMBL" id="KAL2914235.1"/>
    </source>
</evidence>
<dbReference type="InterPro" id="IPR052402">
    <property type="entry name" value="ADCK_kinase"/>
</dbReference>
<evidence type="ECO:0000256" key="2">
    <source>
        <dbReference type="SAM" id="Phobius"/>
    </source>
</evidence>
<dbReference type="InterPro" id="IPR011009">
    <property type="entry name" value="Kinase-like_dom_sf"/>
</dbReference>
<proteinExistence type="inferred from homology"/>
<gene>
    <name evidence="4" type="ORF">HK105_206179</name>
</gene>